<sequence length="129" mass="13542">MEIGTIIGIGIVGVSLAVLLKQYKPEYSLAISLIVGVLIFAAAAEGLTPVIDQLGVLLDSTQMPREYIEILIKSLGICFITQIACDTCKDAGQGAIATKLEIAGKLSILVLSLPLFQSLLTIVAELLSA</sequence>
<feature type="transmembrane region" description="Helical" evidence="1">
    <location>
        <begin position="30"/>
        <end position="47"/>
    </location>
</feature>
<reference evidence="2" key="1">
    <citation type="submission" date="2020-08" db="EMBL/GenBank/DDBJ databases">
        <title>Genome public.</title>
        <authorList>
            <person name="Liu C."/>
            <person name="Sun Q."/>
        </authorList>
    </citation>
    <scope>NUCLEOTIDE SEQUENCE</scope>
    <source>
        <strain evidence="2">NSJ-31</strain>
    </source>
</reference>
<dbReference type="Proteomes" id="UP000653127">
    <property type="component" value="Unassembled WGS sequence"/>
</dbReference>
<evidence type="ECO:0000313" key="2">
    <source>
        <dbReference type="EMBL" id="MBC8545486.1"/>
    </source>
</evidence>
<name>A0A926DWQ4_9FIRM</name>
<keyword evidence="1" id="KW-0812">Transmembrane</keyword>
<evidence type="ECO:0000256" key="1">
    <source>
        <dbReference type="SAM" id="Phobius"/>
    </source>
</evidence>
<dbReference type="Pfam" id="PF06686">
    <property type="entry name" value="SpoIIIAC"/>
    <property type="match status" value="2"/>
</dbReference>
<dbReference type="AlphaFoldDB" id="A0A926DWQ4"/>
<keyword evidence="1" id="KW-0472">Membrane</keyword>
<feature type="transmembrane region" description="Helical" evidence="1">
    <location>
        <begin position="67"/>
        <end position="85"/>
    </location>
</feature>
<proteinExistence type="predicted"/>
<dbReference type="RefSeq" id="WP_249281639.1">
    <property type="nucleotide sequence ID" value="NZ_JACRST010000001.1"/>
</dbReference>
<dbReference type="EMBL" id="JACRST010000001">
    <property type="protein sequence ID" value="MBC8545486.1"/>
    <property type="molecule type" value="Genomic_DNA"/>
</dbReference>
<organism evidence="2 3">
    <name type="scientific">Ligaoa zhengdingensis</name>
    <dbReference type="NCBI Taxonomy" id="2763658"/>
    <lineage>
        <taxon>Bacteria</taxon>
        <taxon>Bacillati</taxon>
        <taxon>Bacillota</taxon>
        <taxon>Clostridia</taxon>
        <taxon>Eubacteriales</taxon>
        <taxon>Oscillospiraceae</taxon>
        <taxon>Ligaoa</taxon>
    </lineage>
</organism>
<gene>
    <name evidence="2" type="ORF">H8711_00855</name>
</gene>
<comment type="caution">
    <text evidence="2">The sequence shown here is derived from an EMBL/GenBank/DDBJ whole genome shotgun (WGS) entry which is preliminary data.</text>
</comment>
<keyword evidence="1" id="KW-1133">Transmembrane helix</keyword>
<protein>
    <submittedName>
        <fullName evidence="2">Stage III sporulation protein AD</fullName>
    </submittedName>
</protein>
<accession>A0A926DWQ4</accession>
<keyword evidence="3" id="KW-1185">Reference proteome</keyword>
<evidence type="ECO:0000313" key="3">
    <source>
        <dbReference type="Proteomes" id="UP000653127"/>
    </source>
</evidence>
<dbReference type="InterPro" id="IPR025664">
    <property type="entry name" value="Spore_III_AC/AD"/>
</dbReference>
<feature type="transmembrane region" description="Helical" evidence="1">
    <location>
        <begin position="106"/>
        <end position="127"/>
    </location>
</feature>
<feature type="transmembrane region" description="Helical" evidence="1">
    <location>
        <begin position="6"/>
        <end position="23"/>
    </location>
</feature>